<gene>
    <name evidence="3" type="ORF">CLV51_104402</name>
</gene>
<proteinExistence type="predicted"/>
<dbReference type="Proteomes" id="UP000240971">
    <property type="component" value="Unassembled WGS sequence"/>
</dbReference>
<protein>
    <submittedName>
        <fullName evidence="3">Dipeptidyl aminopeptidase/acylaminoacyl peptidase</fullName>
    </submittedName>
</protein>
<dbReference type="Pfam" id="PF00326">
    <property type="entry name" value="Peptidase_S9"/>
    <property type="match status" value="1"/>
</dbReference>
<keyword evidence="3" id="KW-0645">Protease</keyword>
<keyword evidence="4" id="KW-1185">Reference proteome</keyword>
<dbReference type="GO" id="GO:0004252">
    <property type="term" value="F:serine-type endopeptidase activity"/>
    <property type="evidence" value="ECO:0007669"/>
    <property type="project" value="TreeGrafter"/>
</dbReference>
<dbReference type="RefSeq" id="WP_106530010.1">
    <property type="nucleotide sequence ID" value="NZ_PYAW01000004.1"/>
</dbReference>
<dbReference type="PANTHER" id="PTHR42776">
    <property type="entry name" value="SERINE PEPTIDASE S9 FAMILY MEMBER"/>
    <property type="match status" value="1"/>
</dbReference>
<organism evidence="3 4">
    <name type="scientific">Chitinophaga niastensis</name>
    <dbReference type="NCBI Taxonomy" id="536980"/>
    <lineage>
        <taxon>Bacteria</taxon>
        <taxon>Pseudomonadati</taxon>
        <taxon>Bacteroidota</taxon>
        <taxon>Chitinophagia</taxon>
        <taxon>Chitinophagales</taxon>
        <taxon>Chitinophagaceae</taxon>
        <taxon>Chitinophaga</taxon>
    </lineage>
</organism>
<evidence type="ECO:0000313" key="3">
    <source>
        <dbReference type="EMBL" id="PSL45695.1"/>
    </source>
</evidence>
<dbReference type="Gene3D" id="3.40.50.1820">
    <property type="entry name" value="alpha/beta hydrolase"/>
    <property type="match status" value="1"/>
</dbReference>
<dbReference type="InterPro" id="IPR001375">
    <property type="entry name" value="Peptidase_S9_cat"/>
</dbReference>
<dbReference type="PANTHER" id="PTHR42776:SF4">
    <property type="entry name" value="ACYLAMINO-ACID-RELEASING ENZYME"/>
    <property type="match status" value="1"/>
</dbReference>
<dbReference type="SUPFAM" id="SSF82171">
    <property type="entry name" value="DPP6 N-terminal domain-like"/>
    <property type="match status" value="1"/>
</dbReference>
<dbReference type="GO" id="GO:0004177">
    <property type="term" value="F:aminopeptidase activity"/>
    <property type="evidence" value="ECO:0007669"/>
    <property type="project" value="UniProtKB-KW"/>
</dbReference>
<comment type="caution">
    <text evidence="3">The sequence shown here is derived from an EMBL/GenBank/DDBJ whole genome shotgun (WGS) entry which is preliminary data.</text>
</comment>
<feature type="domain" description="Peptidase S9 prolyl oligopeptidase catalytic" evidence="2">
    <location>
        <begin position="678"/>
        <end position="856"/>
    </location>
</feature>
<keyword evidence="3" id="KW-0031">Aminopeptidase</keyword>
<dbReference type="AlphaFoldDB" id="A0A2P8HHJ0"/>
<dbReference type="InterPro" id="IPR029058">
    <property type="entry name" value="AB_hydrolase_fold"/>
</dbReference>
<name>A0A2P8HHJ0_CHINA</name>
<evidence type="ECO:0000259" key="2">
    <source>
        <dbReference type="Pfam" id="PF00326"/>
    </source>
</evidence>
<keyword evidence="1" id="KW-0378">Hydrolase</keyword>
<dbReference type="SUPFAM" id="SSF53474">
    <property type="entry name" value="alpha/beta-Hydrolases"/>
    <property type="match status" value="1"/>
</dbReference>
<reference evidence="3 4" key="1">
    <citation type="submission" date="2018-03" db="EMBL/GenBank/DDBJ databases">
        <title>Genomic Encyclopedia of Archaeal and Bacterial Type Strains, Phase II (KMG-II): from individual species to whole genera.</title>
        <authorList>
            <person name="Goeker M."/>
        </authorList>
    </citation>
    <scope>NUCLEOTIDE SEQUENCE [LARGE SCALE GENOMIC DNA]</scope>
    <source>
        <strain evidence="3 4">DSM 24859</strain>
    </source>
</reference>
<dbReference type="EMBL" id="PYAW01000004">
    <property type="protein sequence ID" value="PSL45695.1"/>
    <property type="molecule type" value="Genomic_DNA"/>
</dbReference>
<evidence type="ECO:0000313" key="4">
    <source>
        <dbReference type="Proteomes" id="UP000240971"/>
    </source>
</evidence>
<evidence type="ECO:0000256" key="1">
    <source>
        <dbReference type="ARBA" id="ARBA00022801"/>
    </source>
</evidence>
<dbReference type="GO" id="GO:0006508">
    <property type="term" value="P:proteolysis"/>
    <property type="evidence" value="ECO:0007669"/>
    <property type="project" value="InterPro"/>
</dbReference>
<accession>A0A2P8HHJ0</accession>
<sequence length="896" mass="101053">MKHFIVSIPFVFYSICCFAQKPPIDTSVFDKWPSVRYAAISNNGNYALYTIYNQPVNSRTLILQAIHNNWKMELPVTDYSTFTQDSRMAVFMKSGDSLCLLTLGTSAIEYLPHVSSFWLFKQDDGECLAYQLNTKGKELVVRNMATGRQKSFTGVTNFLLSNDGKTLLLQTESKKDSAITQSLNWVNLPDGNMIPIWSTGPGEQRSKTDNFVFDATNKQLAFVVQAKVNNQAAISFWYYKSGTDKAILLANNQSAGIDPGLRLNNIISFSKDGSRIFFRLKEKDAPKPNPDAVKVDIWSYTDPKLQSQQLEELDNGEQGGYTAAIQLEDHHIIRLTQEDEIDYMRFFEVKSNDIAFTCHRKGAMEEVNWNTLGKGTNYLINTRNGDRIQADGDFSFVQSGGKYVILLNKDVFSYEVATGVTRNITQSLPIPLVDNESDDNPLPKPRGLSVAAWLDNEEAILICDKYDIWQVDPAGRKPAINLTNGYGRKHNIVFRLTDERKYDDKSITNNAKLILTAFDRTTKNSGFYSIVLGRNGDPERLTMGPYTFSLASSARDTAIYIVERSNASQSRNYFWTSDFKTFIPVSDVYPEAAYNWLSSTLITWKTFDGYSTQGVLYEPTNFDPKKKYPVIFYYYEKMSDELNQYREPEASPGWINIPWFVSNGYLVVTPDIHYTVGEPGKSAYNSVVSAAKYLAKFPWVDAAKMGIQGHSFGGYETNYIVTHTNLFAAAMSASGIADLISDYGSLMRNGASLQFFCEVDQLRIGPTLWQRPDLYIKNSPIFRADKVTTPLLLMNNKEDAVVPFAQGVEFFTALRRLGKKAWMLQYDGEAHSLVDEKATKDFTIRVTQFFDHYLKGALPPKWMTKGIPAKMKGIDDGLELDDSIKTPGTGLLSTIK</sequence>
<dbReference type="OrthoDB" id="9812921at2"/>